<keyword evidence="2" id="KW-0479">Metal-binding</keyword>
<dbReference type="Pfam" id="PF13359">
    <property type="entry name" value="DDE_Tnp_4"/>
    <property type="match status" value="1"/>
</dbReference>
<dbReference type="Proteomes" id="UP001159363">
    <property type="component" value="Chromosome X"/>
</dbReference>
<name>A0ABQ9HNS1_9NEOP</name>
<keyword evidence="5" id="KW-1185">Reference proteome</keyword>
<dbReference type="EMBL" id="JARBHB010000004">
    <property type="protein sequence ID" value="KAJ8885789.1"/>
    <property type="molecule type" value="Genomic_DNA"/>
</dbReference>
<comment type="caution">
    <text evidence="4">The sequence shown here is derived from an EMBL/GenBank/DDBJ whole genome shotgun (WGS) entry which is preliminary data.</text>
</comment>
<evidence type="ECO:0000256" key="1">
    <source>
        <dbReference type="ARBA" id="ARBA00001968"/>
    </source>
</evidence>
<organism evidence="4 5">
    <name type="scientific">Dryococelus australis</name>
    <dbReference type="NCBI Taxonomy" id="614101"/>
    <lineage>
        <taxon>Eukaryota</taxon>
        <taxon>Metazoa</taxon>
        <taxon>Ecdysozoa</taxon>
        <taxon>Arthropoda</taxon>
        <taxon>Hexapoda</taxon>
        <taxon>Insecta</taxon>
        <taxon>Pterygota</taxon>
        <taxon>Neoptera</taxon>
        <taxon>Polyneoptera</taxon>
        <taxon>Phasmatodea</taxon>
        <taxon>Verophasmatodea</taxon>
        <taxon>Anareolatae</taxon>
        <taxon>Phasmatidae</taxon>
        <taxon>Eurycanthinae</taxon>
        <taxon>Dryococelus</taxon>
    </lineage>
</organism>
<comment type="cofactor">
    <cofactor evidence="1">
        <name>a divalent metal cation</name>
        <dbReference type="ChEBI" id="CHEBI:60240"/>
    </cofactor>
</comment>
<sequence>MPYMTPILTARRRRMSFWHRGNEQLVAVLTKHSSGMDPIILYAVYKKMYPNRQKIKWSVHPINSARYVDGAFRNLYLASRCTYTDLHYVFRIGLGTASVIVPQMCKVVWAALCSVVFPEFTQNYWYYTTKNFKNNVYFPHYLGAIDGKHVHIIKPEHSGSLIYNYKQYFSVVLLAVADANYRFMYIDVGAIGKAVDCIIFHGLTFHKALQVGSLNIPKPERVTNALGPLPYVFVTDEAFGISVNMIRPYPGNNSTDSKRIFNHRLSTARLLLSVLLGCSRTSGGFYIVK</sequence>
<evidence type="ECO:0000256" key="2">
    <source>
        <dbReference type="ARBA" id="ARBA00022723"/>
    </source>
</evidence>
<accession>A0ABQ9HNS1</accession>
<protein>
    <recommendedName>
        <fullName evidence="3">DDE Tnp4 domain-containing protein</fullName>
    </recommendedName>
</protein>
<proteinExistence type="predicted"/>
<gene>
    <name evidence="4" type="ORF">PR048_011989</name>
</gene>
<evidence type="ECO:0000313" key="4">
    <source>
        <dbReference type="EMBL" id="KAJ8885789.1"/>
    </source>
</evidence>
<evidence type="ECO:0000259" key="3">
    <source>
        <dbReference type="Pfam" id="PF13359"/>
    </source>
</evidence>
<evidence type="ECO:0000313" key="5">
    <source>
        <dbReference type="Proteomes" id="UP001159363"/>
    </source>
</evidence>
<reference evidence="4 5" key="1">
    <citation type="submission" date="2023-02" db="EMBL/GenBank/DDBJ databases">
        <title>LHISI_Scaffold_Assembly.</title>
        <authorList>
            <person name="Stuart O.P."/>
            <person name="Cleave R."/>
            <person name="Magrath M.J.L."/>
            <person name="Mikheyev A.S."/>
        </authorList>
    </citation>
    <scope>NUCLEOTIDE SEQUENCE [LARGE SCALE GENOMIC DNA]</scope>
    <source>
        <strain evidence="4">Daus_M_001</strain>
        <tissue evidence="4">Leg muscle</tissue>
    </source>
</reference>
<feature type="domain" description="DDE Tnp4" evidence="3">
    <location>
        <begin position="145"/>
        <end position="271"/>
    </location>
</feature>
<dbReference type="InterPro" id="IPR027806">
    <property type="entry name" value="HARBI1_dom"/>
</dbReference>